<feature type="modified residue" description="4-aspartylphosphate" evidence="3">
    <location>
        <position position="54"/>
    </location>
</feature>
<keyword evidence="2" id="KW-0238">DNA-binding</keyword>
<name>A0ABW7FKF0_9BURK</name>
<dbReference type="SMART" id="SM00421">
    <property type="entry name" value="HTH_LUXR"/>
    <property type="match status" value="1"/>
</dbReference>
<dbReference type="InterPro" id="IPR058245">
    <property type="entry name" value="NreC/VraR/RcsB-like_REC"/>
</dbReference>
<dbReference type="CDD" id="cd06170">
    <property type="entry name" value="LuxR_C_like"/>
    <property type="match status" value="1"/>
</dbReference>
<dbReference type="Proteomes" id="UP001606301">
    <property type="component" value="Unassembled WGS sequence"/>
</dbReference>
<dbReference type="Gene3D" id="3.40.50.2300">
    <property type="match status" value="1"/>
</dbReference>
<keyword evidence="7" id="KW-1185">Reference proteome</keyword>
<evidence type="ECO:0000313" key="7">
    <source>
        <dbReference type="Proteomes" id="UP001606301"/>
    </source>
</evidence>
<evidence type="ECO:0000256" key="1">
    <source>
        <dbReference type="ARBA" id="ARBA00022553"/>
    </source>
</evidence>
<accession>A0ABW7FKF0</accession>
<dbReference type="Pfam" id="PF00196">
    <property type="entry name" value="GerE"/>
    <property type="match status" value="1"/>
</dbReference>
<dbReference type="PANTHER" id="PTHR45566:SF1">
    <property type="entry name" value="HTH-TYPE TRANSCRIPTIONAL REGULATOR YHJB-RELATED"/>
    <property type="match status" value="1"/>
</dbReference>
<keyword evidence="1 3" id="KW-0597">Phosphoprotein</keyword>
<evidence type="ECO:0000259" key="5">
    <source>
        <dbReference type="PROSITE" id="PS50110"/>
    </source>
</evidence>
<evidence type="ECO:0000256" key="2">
    <source>
        <dbReference type="ARBA" id="ARBA00023125"/>
    </source>
</evidence>
<comment type="caution">
    <text evidence="6">The sequence shown here is derived from an EMBL/GenBank/DDBJ whole genome shotgun (WGS) entry which is preliminary data.</text>
</comment>
<dbReference type="CDD" id="cd17535">
    <property type="entry name" value="REC_NarL-like"/>
    <property type="match status" value="1"/>
</dbReference>
<gene>
    <name evidence="6" type="ORF">ACG0Z3_14065</name>
</gene>
<dbReference type="SUPFAM" id="SSF52172">
    <property type="entry name" value="CheY-like"/>
    <property type="match status" value="1"/>
</dbReference>
<dbReference type="InterPro" id="IPR016032">
    <property type="entry name" value="Sig_transdc_resp-reg_C-effctor"/>
</dbReference>
<dbReference type="InterPro" id="IPR051015">
    <property type="entry name" value="EvgA-like"/>
</dbReference>
<evidence type="ECO:0000259" key="4">
    <source>
        <dbReference type="PROSITE" id="PS50043"/>
    </source>
</evidence>
<dbReference type="Pfam" id="PF00072">
    <property type="entry name" value="Response_reg"/>
    <property type="match status" value="1"/>
</dbReference>
<dbReference type="PANTHER" id="PTHR45566">
    <property type="entry name" value="HTH-TYPE TRANSCRIPTIONAL REGULATOR YHJB-RELATED"/>
    <property type="match status" value="1"/>
</dbReference>
<evidence type="ECO:0000256" key="3">
    <source>
        <dbReference type="PROSITE-ProRule" id="PRU00169"/>
    </source>
</evidence>
<organism evidence="6 7">
    <name type="scientific">Pelomonas margarita</name>
    <dbReference type="NCBI Taxonomy" id="3299031"/>
    <lineage>
        <taxon>Bacteria</taxon>
        <taxon>Pseudomonadati</taxon>
        <taxon>Pseudomonadota</taxon>
        <taxon>Betaproteobacteria</taxon>
        <taxon>Burkholderiales</taxon>
        <taxon>Sphaerotilaceae</taxon>
        <taxon>Roseateles</taxon>
    </lineage>
</organism>
<protein>
    <submittedName>
        <fullName evidence="6">Response regulator</fullName>
    </submittedName>
</protein>
<proteinExistence type="predicted"/>
<dbReference type="InterPro" id="IPR001789">
    <property type="entry name" value="Sig_transdc_resp-reg_receiver"/>
</dbReference>
<dbReference type="PROSITE" id="PS50043">
    <property type="entry name" value="HTH_LUXR_2"/>
    <property type="match status" value="1"/>
</dbReference>
<evidence type="ECO:0000313" key="6">
    <source>
        <dbReference type="EMBL" id="MFG6441805.1"/>
    </source>
</evidence>
<sequence>MKILLIDDHPLFREGVALLLKPLVEGLETWEAGSCEAAFELLAQRGSADLVLIDLGLPGLSGLEGLQRLRQDHPEVPVVVMSSSDDKDTVMAVLDAGAMGFIPKSSTSQVMLGALRLILANGIYLPPSVFLAARAAPAVAPTPAQATAVAVTPITGRRPADLGLTPRQADVLHLLLQGKPAKLIGRQLNLSLSTVKAHTSAVLRALNVTTRTQAVLAAGRMGLRFDEAGACQDASDACMASSNR</sequence>
<feature type="domain" description="Response regulatory" evidence="5">
    <location>
        <begin position="2"/>
        <end position="119"/>
    </location>
</feature>
<dbReference type="RefSeq" id="WP_394398419.1">
    <property type="nucleotide sequence ID" value="NZ_JBIGHW010000007.1"/>
</dbReference>
<dbReference type="PROSITE" id="PS50110">
    <property type="entry name" value="RESPONSE_REGULATORY"/>
    <property type="match status" value="1"/>
</dbReference>
<dbReference type="PRINTS" id="PR00038">
    <property type="entry name" value="HTHLUXR"/>
</dbReference>
<dbReference type="EMBL" id="JBIGHW010000007">
    <property type="protein sequence ID" value="MFG6441805.1"/>
    <property type="molecule type" value="Genomic_DNA"/>
</dbReference>
<dbReference type="SUPFAM" id="SSF46894">
    <property type="entry name" value="C-terminal effector domain of the bipartite response regulators"/>
    <property type="match status" value="1"/>
</dbReference>
<dbReference type="InterPro" id="IPR011006">
    <property type="entry name" value="CheY-like_superfamily"/>
</dbReference>
<reference evidence="6 7" key="1">
    <citation type="submission" date="2024-08" db="EMBL/GenBank/DDBJ databases">
        <authorList>
            <person name="Lu H."/>
        </authorList>
    </citation>
    <scope>NUCLEOTIDE SEQUENCE [LARGE SCALE GENOMIC DNA]</scope>
    <source>
        <strain evidence="6 7">LKC17W</strain>
    </source>
</reference>
<dbReference type="SMART" id="SM00448">
    <property type="entry name" value="REC"/>
    <property type="match status" value="1"/>
</dbReference>
<feature type="domain" description="HTH luxR-type" evidence="4">
    <location>
        <begin position="157"/>
        <end position="222"/>
    </location>
</feature>
<dbReference type="InterPro" id="IPR000792">
    <property type="entry name" value="Tscrpt_reg_LuxR_C"/>
</dbReference>